<dbReference type="KEGG" id="fau:Fraau_1937"/>
<evidence type="ECO:0000256" key="1">
    <source>
        <dbReference type="SAM" id="MobiDB-lite"/>
    </source>
</evidence>
<evidence type="ECO:0000313" key="2">
    <source>
        <dbReference type="EMBL" id="AFC86327.1"/>
    </source>
</evidence>
<evidence type="ECO:0000313" key="3">
    <source>
        <dbReference type="Proteomes" id="UP000005234"/>
    </source>
</evidence>
<name>H8L107_FRAAD</name>
<protein>
    <submittedName>
        <fullName evidence="2">Uncharacterized protein</fullName>
    </submittedName>
</protein>
<reference evidence="2" key="1">
    <citation type="submission" date="2012-02" db="EMBL/GenBank/DDBJ databases">
        <title>The complete genome of Frateuria aurantia DSM 6220.</title>
        <authorList>
            <consortium name="US DOE Joint Genome Institute (JGI-PGF)"/>
            <person name="Lucas S."/>
            <person name="Copeland A."/>
            <person name="Lapidus A."/>
            <person name="Glavina del Rio T."/>
            <person name="Dalin E."/>
            <person name="Tice H."/>
            <person name="Bruce D."/>
            <person name="Goodwin L."/>
            <person name="Pitluck S."/>
            <person name="Peters L."/>
            <person name="Ovchinnikova G."/>
            <person name="Teshima H."/>
            <person name="Kyrpides N."/>
            <person name="Mavromatis K."/>
            <person name="Ivanova N."/>
            <person name="Brettin T."/>
            <person name="Detter J.C."/>
            <person name="Han C."/>
            <person name="Larimer F."/>
            <person name="Land M."/>
            <person name="Hauser L."/>
            <person name="Markowitz V."/>
            <person name="Cheng J.-F."/>
            <person name="Hugenholtz P."/>
            <person name="Woyke T."/>
            <person name="Wu D."/>
            <person name="Brambilla E."/>
            <person name="Klenk H.-P."/>
            <person name="Eisen J.A."/>
        </authorList>
    </citation>
    <scope>NUCLEOTIDE SEQUENCE</scope>
    <source>
        <strain evidence="2">DSM 6220</strain>
    </source>
</reference>
<gene>
    <name evidence="2" type="ordered locus">Fraau_1937</name>
</gene>
<organism evidence="2 3">
    <name type="scientific">Frateuria aurantia (strain ATCC 33424 / DSM 6220 / KCTC 2777 / LMG 1558 / NBRC 3245 / NCIMB 13370)</name>
    <name type="common">Acetobacter aurantius</name>
    <dbReference type="NCBI Taxonomy" id="767434"/>
    <lineage>
        <taxon>Bacteria</taxon>
        <taxon>Pseudomonadati</taxon>
        <taxon>Pseudomonadota</taxon>
        <taxon>Gammaproteobacteria</taxon>
        <taxon>Lysobacterales</taxon>
        <taxon>Rhodanobacteraceae</taxon>
        <taxon>Frateuria</taxon>
    </lineage>
</organism>
<accession>H8L107</accession>
<dbReference type="AlphaFoldDB" id="H8L107"/>
<feature type="region of interest" description="Disordered" evidence="1">
    <location>
        <begin position="1"/>
        <end position="50"/>
    </location>
</feature>
<proteinExistence type="predicted"/>
<keyword evidence="3" id="KW-1185">Reference proteome</keyword>
<dbReference type="OrthoDB" id="7569468at2"/>
<dbReference type="RefSeq" id="WP_014403332.1">
    <property type="nucleotide sequence ID" value="NC_017033.1"/>
</dbReference>
<dbReference type="HOGENOM" id="CLU_137289_0_0_6"/>
<dbReference type="eggNOG" id="COG1376">
    <property type="taxonomic scope" value="Bacteria"/>
</dbReference>
<dbReference type="Proteomes" id="UP000005234">
    <property type="component" value="Chromosome"/>
</dbReference>
<dbReference type="EMBL" id="CP003350">
    <property type="protein sequence ID" value="AFC86327.1"/>
    <property type="molecule type" value="Genomic_DNA"/>
</dbReference>
<sequence>MSWIYNRRNGQLEHNGRAYSGSPTEPVAEPALHPSPHDGHPALPSGRYRIGSPFTHARTGAFTLGLTPSVTNHGAHRHSYLIHGPHPGHPADAAHGSLVLPLSLRRLIWTSGDRSLEVVT</sequence>